<accession>A0A067E8P1</accession>
<dbReference type="Proteomes" id="UP000027120">
    <property type="component" value="Unassembled WGS sequence"/>
</dbReference>
<evidence type="ECO:0000313" key="1">
    <source>
        <dbReference type="EMBL" id="KDO51458.1"/>
    </source>
</evidence>
<sequence>MCKAPKLLYYINITKTYNKFSNWNENNYQINLFKGEKLHEYMCFYFFTKCYLWFHNLVHPCDNINKHHEAVP</sequence>
<dbReference type="AlphaFoldDB" id="A0A067E8P1"/>
<dbReference type="EMBL" id="KK785056">
    <property type="protein sequence ID" value="KDO51458.1"/>
    <property type="molecule type" value="Genomic_DNA"/>
</dbReference>
<organism evidence="1 2">
    <name type="scientific">Citrus sinensis</name>
    <name type="common">Sweet orange</name>
    <name type="synonym">Citrus aurantium var. sinensis</name>
    <dbReference type="NCBI Taxonomy" id="2711"/>
    <lineage>
        <taxon>Eukaryota</taxon>
        <taxon>Viridiplantae</taxon>
        <taxon>Streptophyta</taxon>
        <taxon>Embryophyta</taxon>
        <taxon>Tracheophyta</taxon>
        <taxon>Spermatophyta</taxon>
        <taxon>Magnoliopsida</taxon>
        <taxon>eudicotyledons</taxon>
        <taxon>Gunneridae</taxon>
        <taxon>Pentapetalae</taxon>
        <taxon>rosids</taxon>
        <taxon>malvids</taxon>
        <taxon>Sapindales</taxon>
        <taxon>Rutaceae</taxon>
        <taxon>Aurantioideae</taxon>
        <taxon>Citrus</taxon>
    </lineage>
</organism>
<gene>
    <name evidence="1" type="ORF">CISIN_1g035134mg</name>
</gene>
<name>A0A067E8P1_CITSI</name>
<keyword evidence="2" id="KW-1185">Reference proteome</keyword>
<reference evidence="1 2" key="1">
    <citation type="submission" date="2014-04" db="EMBL/GenBank/DDBJ databases">
        <authorList>
            <consortium name="International Citrus Genome Consortium"/>
            <person name="Gmitter F."/>
            <person name="Chen C."/>
            <person name="Farmerie W."/>
            <person name="Harkins T."/>
            <person name="Desany B."/>
            <person name="Mohiuddin M."/>
            <person name="Kodira C."/>
            <person name="Borodovsky M."/>
            <person name="Lomsadze A."/>
            <person name="Burns P."/>
            <person name="Jenkins J."/>
            <person name="Prochnik S."/>
            <person name="Shu S."/>
            <person name="Chapman J."/>
            <person name="Pitluck S."/>
            <person name="Schmutz J."/>
            <person name="Rokhsar D."/>
        </authorList>
    </citation>
    <scope>NUCLEOTIDE SEQUENCE</scope>
</reference>
<protein>
    <submittedName>
        <fullName evidence="1">Uncharacterized protein</fullName>
    </submittedName>
</protein>
<evidence type="ECO:0000313" key="2">
    <source>
        <dbReference type="Proteomes" id="UP000027120"/>
    </source>
</evidence>
<proteinExistence type="predicted"/>